<dbReference type="RefSeq" id="WP_404613991.1">
    <property type="nucleotide sequence ID" value="NZ_JADIKK010000008.1"/>
</dbReference>
<protein>
    <recommendedName>
        <fullName evidence="4">DUF2244 domain-containing protein</fullName>
    </recommendedName>
</protein>
<accession>A0ABW8J805</accession>
<organism evidence="2 3">
    <name type="scientific">Rhodanobacter hydrolyticus</name>
    <dbReference type="NCBI Taxonomy" id="2250595"/>
    <lineage>
        <taxon>Bacteria</taxon>
        <taxon>Pseudomonadati</taxon>
        <taxon>Pseudomonadota</taxon>
        <taxon>Gammaproteobacteria</taxon>
        <taxon>Lysobacterales</taxon>
        <taxon>Rhodanobacteraceae</taxon>
        <taxon>Rhodanobacter</taxon>
    </lineage>
</organism>
<name>A0ABW8J805_9GAMM</name>
<gene>
    <name evidence="2" type="ORF">ISP25_11380</name>
</gene>
<dbReference type="EMBL" id="JADIKK010000008">
    <property type="protein sequence ID" value="MFK2877670.1"/>
    <property type="molecule type" value="Genomic_DNA"/>
</dbReference>
<keyword evidence="3" id="KW-1185">Reference proteome</keyword>
<comment type="caution">
    <text evidence="2">The sequence shown here is derived from an EMBL/GenBank/DDBJ whole genome shotgun (WGS) entry which is preliminary data.</text>
</comment>
<sequence>MRQTRTRLGMRRLSALVNPDHDRYYTLAILGFMLLAMVAGGLAWRGGHTSWLAMLGAWSAPAIAILATRGRRLLATPVIDEVLVEDGDLLLKRGEESDRAPLENIAMVEAQRRSNLVTLELDPPCVFGDRVHFITRRGAARDIGAELRQRIAEARRHA</sequence>
<feature type="transmembrane region" description="Helical" evidence="1">
    <location>
        <begin position="50"/>
        <end position="67"/>
    </location>
</feature>
<evidence type="ECO:0008006" key="4">
    <source>
        <dbReference type="Google" id="ProtNLM"/>
    </source>
</evidence>
<keyword evidence="1" id="KW-0812">Transmembrane</keyword>
<evidence type="ECO:0000313" key="2">
    <source>
        <dbReference type="EMBL" id="MFK2877670.1"/>
    </source>
</evidence>
<keyword evidence="1" id="KW-1133">Transmembrane helix</keyword>
<evidence type="ECO:0000313" key="3">
    <source>
        <dbReference type="Proteomes" id="UP001620339"/>
    </source>
</evidence>
<feature type="transmembrane region" description="Helical" evidence="1">
    <location>
        <begin position="24"/>
        <end position="44"/>
    </location>
</feature>
<evidence type="ECO:0000256" key="1">
    <source>
        <dbReference type="SAM" id="Phobius"/>
    </source>
</evidence>
<proteinExistence type="predicted"/>
<dbReference type="Proteomes" id="UP001620339">
    <property type="component" value="Unassembled WGS sequence"/>
</dbReference>
<reference evidence="2 3" key="1">
    <citation type="submission" date="2020-10" db="EMBL/GenBank/DDBJ databases">
        <title>Phylogeny of dyella-like bacteria.</title>
        <authorList>
            <person name="Fu J."/>
        </authorList>
    </citation>
    <scope>NUCLEOTIDE SEQUENCE [LARGE SCALE GENOMIC DNA]</scope>
    <source>
        <strain evidence="2 3">KACC 19113</strain>
    </source>
</reference>
<keyword evidence="1" id="KW-0472">Membrane</keyword>